<reference evidence="2" key="1">
    <citation type="submission" date="2023-04" db="EMBL/GenBank/DDBJ databases">
        <title>Ambrosiozyma monospora NBRC 1965.</title>
        <authorList>
            <person name="Ichikawa N."/>
            <person name="Sato H."/>
            <person name="Tonouchi N."/>
        </authorList>
    </citation>
    <scope>NUCLEOTIDE SEQUENCE</scope>
    <source>
        <strain evidence="2">NBRC 1965</strain>
    </source>
</reference>
<protein>
    <submittedName>
        <fullName evidence="2">Unnamed protein product</fullName>
    </submittedName>
</protein>
<dbReference type="InterPro" id="IPR013103">
    <property type="entry name" value="RVT_2"/>
</dbReference>
<keyword evidence="3" id="KW-1185">Reference proteome</keyword>
<proteinExistence type="predicted"/>
<dbReference type="OrthoDB" id="5423336at2759"/>
<accession>A0A9W6WCE5</accession>
<gene>
    <name evidence="2" type="ORF">Amon01_000959400</name>
</gene>
<dbReference type="CDD" id="cd09272">
    <property type="entry name" value="RNase_HI_RT_Ty1"/>
    <property type="match status" value="1"/>
</dbReference>
<evidence type="ECO:0000313" key="2">
    <source>
        <dbReference type="EMBL" id="GME77040.1"/>
    </source>
</evidence>
<organism evidence="2 3">
    <name type="scientific">Ambrosiozyma monospora</name>
    <name type="common">Yeast</name>
    <name type="synonym">Endomycopsis monosporus</name>
    <dbReference type="NCBI Taxonomy" id="43982"/>
    <lineage>
        <taxon>Eukaryota</taxon>
        <taxon>Fungi</taxon>
        <taxon>Dikarya</taxon>
        <taxon>Ascomycota</taxon>
        <taxon>Saccharomycotina</taxon>
        <taxon>Pichiomycetes</taxon>
        <taxon>Pichiales</taxon>
        <taxon>Pichiaceae</taxon>
        <taxon>Ambrosiozyma</taxon>
    </lineage>
</organism>
<evidence type="ECO:0000313" key="3">
    <source>
        <dbReference type="Proteomes" id="UP001165063"/>
    </source>
</evidence>
<dbReference type="AlphaFoldDB" id="A0A9W6WCE5"/>
<name>A0A9W6WCE5_AMBMO</name>
<feature type="domain" description="Reverse transcriptase Ty1/copia-type" evidence="1">
    <location>
        <begin position="249"/>
        <end position="485"/>
    </location>
</feature>
<comment type="caution">
    <text evidence="2">The sequence shown here is derived from an EMBL/GenBank/DDBJ whole genome shotgun (WGS) entry which is preliminary data.</text>
</comment>
<dbReference type="PANTHER" id="PTHR11439">
    <property type="entry name" value="GAG-POL-RELATED RETROTRANSPOSON"/>
    <property type="match status" value="1"/>
</dbReference>
<dbReference type="Pfam" id="PF07727">
    <property type="entry name" value="RVT_2"/>
    <property type="match status" value="1"/>
</dbReference>
<sequence>MQSEFGHPISGVAEPHSDALEEAVVAGNVAMLSKAHAAQSKKKRFIPSRSQKKKKVSKIIKVVTLTIENDVPSTVSSIPSNGQTKSSDGIVEAVVSGVPHDKNQILTSSQTGHPLSHDTFSSDPDPVRIITHEVRATHEVSRSTTGHANAQVINREQITADAGKVGECQPEELLRVDRTTLKSFKVRFTELLNPTGVIPRSFKAAVNGASKKEWLDAIASEYDSHATNVTWDPEPIFMDPKKDKHLLSKLLRTKWVFDIKADQRYKARLVARGDLIDTSMEETYSPTLRPELARALLAMAAAKGWYFAQYDFKTAYLYGVLPNELYIYHPEGYGNVECPPGKKVIYRLKKGLYGYPGAGRIWWETIKSYLTSIGLIANDAFPSTYELIENGEVVLSMGIFVDDCACIAKHPKYLKFLEEKLRENFVLKQITADEDGIQRLLGMDLVISRNSDGKVHDIKVSQASYIRKFVGDLGVDVDGKKVKTPLTPGFYFDMSQNPLEATEKSLEVHVKRFRKIVGALLYVALMTRPDIAYAVNYIARYCTYPHPVVYDQLIRIVQFVFQTQDVVICYNGVGPNDRLVCYSDSDYAQDVESRKSMNGFVIMYASGPINWKSKYTPLVCQSSTEAELQAIVLLTNELTWYQEFMTVNQAVTTKPLLRVDNQSAIDTIVYGNFSPKSKHYAVRNEVVKERFRTGEFDIEHVGTSEQLADVLTKPVTTVIHDTIRQLIFPSNA</sequence>
<dbReference type="Proteomes" id="UP001165063">
    <property type="component" value="Unassembled WGS sequence"/>
</dbReference>
<dbReference type="EMBL" id="BSXU01012374">
    <property type="protein sequence ID" value="GME77040.1"/>
    <property type="molecule type" value="Genomic_DNA"/>
</dbReference>
<evidence type="ECO:0000259" key="1">
    <source>
        <dbReference type="Pfam" id="PF07727"/>
    </source>
</evidence>